<evidence type="ECO:0000256" key="2">
    <source>
        <dbReference type="PROSITE-ProRule" id="PRU01091"/>
    </source>
</evidence>
<accession>A0ABZ0VSN7</accession>
<organism evidence="4 5">
    <name type="scientific">Mesorhizobium huakuii</name>
    <dbReference type="NCBI Taxonomy" id="28104"/>
    <lineage>
        <taxon>Bacteria</taxon>
        <taxon>Pseudomonadati</taxon>
        <taxon>Pseudomonadota</taxon>
        <taxon>Alphaproteobacteria</taxon>
        <taxon>Hyphomicrobiales</taxon>
        <taxon>Phyllobacteriaceae</taxon>
        <taxon>Mesorhizobium</taxon>
    </lineage>
</organism>
<evidence type="ECO:0000259" key="3">
    <source>
        <dbReference type="PROSITE" id="PS51755"/>
    </source>
</evidence>
<dbReference type="Proteomes" id="UP001322481">
    <property type="component" value="Chromosome"/>
</dbReference>
<dbReference type="InterPro" id="IPR001867">
    <property type="entry name" value="OmpR/PhoB-type_DNA-bd"/>
</dbReference>
<keyword evidence="1 2" id="KW-0238">DNA-binding</keyword>
<proteinExistence type="predicted"/>
<dbReference type="Gene3D" id="1.10.10.10">
    <property type="entry name" value="Winged helix-like DNA-binding domain superfamily/Winged helix DNA-binding domain"/>
    <property type="match status" value="1"/>
</dbReference>
<evidence type="ECO:0000313" key="5">
    <source>
        <dbReference type="Proteomes" id="UP001322481"/>
    </source>
</evidence>
<dbReference type="InterPro" id="IPR016032">
    <property type="entry name" value="Sig_transdc_resp-reg_C-effctor"/>
</dbReference>
<dbReference type="PROSITE" id="PS51755">
    <property type="entry name" value="OMPR_PHOB"/>
    <property type="match status" value="1"/>
</dbReference>
<dbReference type="SUPFAM" id="SSF46894">
    <property type="entry name" value="C-terminal effector domain of the bipartite response regulators"/>
    <property type="match status" value="1"/>
</dbReference>
<dbReference type="CDD" id="cd00383">
    <property type="entry name" value="trans_reg_C"/>
    <property type="match status" value="1"/>
</dbReference>
<evidence type="ECO:0000313" key="4">
    <source>
        <dbReference type="EMBL" id="WQB99219.1"/>
    </source>
</evidence>
<name>A0ABZ0VSN7_9HYPH</name>
<sequence>MFDTSRGLLLRQGDPVNLRPKTFALLNHLVENAGHVVSKSELMEAVWPGLFVTEDSLTQGVRELRKALRDESQRIIRTVSGRGYLLSPQDAGESPASDLPAVAVLRFTNEGDATDAPLVDGFAEDIVNALARFRTAVVLARNSSFSYASDDPGNWVEVGKRLGATFLVRGRMSLRDGTVRVAVNLIDAANGAVLWGEKFTASGSGVFDMQEEIALRVTNRLVARLDDAGLTRARPKPPASLAAYELLLKGLVHLRGYGADDNQTARKYFAGAVAKDPHYALARSYLAFAELIIRDYGRAPPEILADIVEQARFAAGLAPEEPRCHRILAQALLCTGTYDAAEWHFRRSYDLNPYDADTIAQIGYLLAIRGKPFEALTWIGKAVQINPIHPDWYHSDRAFAQYAAGDYKGAVVSWSMLPMTSPVRLTWLAAAQAQLGNQDAASRLISELKRIAPTYTPLESIRASMLYEHQSDADHLLDGVAKALRMWSGT</sequence>
<dbReference type="RefSeq" id="WP_322414097.1">
    <property type="nucleotide sequence ID" value="NZ_CP139858.1"/>
</dbReference>
<feature type="DNA-binding region" description="OmpR/PhoB-type" evidence="2">
    <location>
        <begin position="1"/>
        <end position="88"/>
    </location>
</feature>
<dbReference type="SUPFAM" id="SSF48452">
    <property type="entry name" value="TPR-like"/>
    <property type="match status" value="1"/>
</dbReference>
<dbReference type="Pfam" id="PF00486">
    <property type="entry name" value="Trans_reg_C"/>
    <property type="match status" value="1"/>
</dbReference>
<dbReference type="EMBL" id="CP139858">
    <property type="protein sequence ID" value="WQB99219.1"/>
    <property type="molecule type" value="Genomic_DNA"/>
</dbReference>
<gene>
    <name evidence="4" type="ORF">U0R22_003395</name>
</gene>
<dbReference type="SMART" id="SM00862">
    <property type="entry name" value="Trans_reg_C"/>
    <property type="match status" value="1"/>
</dbReference>
<protein>
    <submittedName>
        <fullName evidence="4">Winged helix-turn-helix domain-containing protein</fullName>
    </submittedName>
</protein>
<reference evidence="4 5" key="1">
    <citation type="submission" date="2023-11" db="EMBL/GenBank/DDBJ databases">
        <authorList>
            <person name="Panchal A.K."/>
            <person name="Meaney J.S."/>
            <person name="Karas B.J."/>
            <person name="diCenzo G.C."/>
        </authorList>
    </citation>
    <scope>NUCLEOTIDE SEQUENCE [LARGE SCALE GENOMIC DNA]</scope>
    <source>
        <strain evidence="4 5">NZP2235</strain>
    </source>
</reference>
<feature type="domain" description="OmpR/PhoB-type" evidence="3">
    <location>
        <begin position="1"/>
        <end position="88"/>
    </location>
</feature>
<dbReference type="Gene3D" id="3.40.50.10070">
    <property type="entry name" value="TolB, N-terminal domain"/>
    <property type="match status" value="1"/>
</dbReference>
<keyword evidence="5" id="KW-1185">Reference proteome</keyword>
<evidence type="ECO:0000256" key="1">
    <source>
        <dbReference type="ARBA" id="ARBA00023125"/>
    </source>
</evidence>
<dbReference type="InterPro" id="IPR011990">
    <property type="entry name" value="TPR-like_helical_dom_sf"/>
</dbReference>
<dbReference type="InterPro" id="IPR036388">
    <property type="entry name" value="WH-like_DNA-bd_sf"/>
</dbReference>
<dbReference type="Gene3D" id="1.25.40.10">
    <property type="entry name" value="Tetratricopeptide repeat domain"/>
    <property type="match status" value="1"/>
</dbReference>